<dbReference type="EMBL" id="MK250085">
    <property type="protein sequence ID" value="QDY51847.1"/>
    <property type="molecule type" value="Genomic_DNA"/>
</dbReference>
<organism evidence="2">
    <name type="scientific">Mimiviridae sp. ChoanoV1</name>
    <dbReference type="NCBI Taxonomy" id="2596887"/>
    <lineage>
        <taxon>Viruses</taxon>
        <taxon>Varidnaviria</taxon>
        <taxon>Bamfordvirae</taxon>
        <taxon>Nucleocytoviricota</taxon>
        <taxon>Megaviricetes</taxon>
        <taxon>Imitervirales</taxon>
        <taxon>Schizomimiviridae</taxon>
    </lineage>
</organism>
<feature type="domain" description="GIY-YIG" evidence="1">
    <location>
        <begin position="1"/>
        <end position="80"/>
    </location>
</feature>
<proteinExistence type="predicted"/>
<dbReference type="InterPro" id="IPR000305">
    <property type="entry name" value="GIY-YIG_endonuc"/>
</dbReference>
<dbReference type="PANTHER" id="PTHR20208:SF13">
    <property type="entry name" value="STRUCTURE-SPECIFIC ENDONUCLEASE SUBUNIT SLX1"/>
    <property type="match status" value="1"/>
</dbReference>
<reference evidence="2" key="1">
    <citation type="submission" date="2018-11" db="EMBL/GenBank/DDBJ databases">
        <title>A distinct lineage of giant viruses engineers rhodopsin photosystems in predatory marine eukaryotes.</title>
        <authorList>
            <person name="Needham D.M."/>
            <person name="Yoshizawa S."/>
            <person name="Hosaka T."/>
            <person name="Poirier C."/>
            <person name="Choi C.-J."/>
            <person name="Hehenberger E."/>
            <person name="Irwin N.A.T."/>
            <person name="Wilken S."/>
            <person name="Yung C.-M."/>
            <person name="Bachy C."/>
            <person name="Kurihara R."/>
            <person name="Nakajima Y."/>
            <person name="Kojima K."/>
            <person name="Kimura-Someya T."/>
            <person name="Leonard G."/>
            <person name="Malmstrom R.R."/>
            <person name="Mende D."/>
            <person name="Olson D.K."/>
            <person name="Sudo Y."/>
            <person name="Sudek S."/>
            <person name="Richards T.A."/>
            <person name="DeLong E.F."/>
            <person name="Keeling P.J."/>
            <person name="Santoro A.E."/>
            <person name="Shirouzu M."/>
            <person name="Iwasaki W."/>
            <person name="Worden A.Z."/>
        </authorList>
    </citation>
    <scope>NUCLEOTIDE SEQUENCE</scope>
</reference>
<sequence length="135" mass="15931">MDWKVYIIYNQNYSYCGATPDIDKRIRKHNQELPGGAKYTRSKGPNWKYICYIEGFKCKTDALKFEWAVKHCAPRKAKGIGNRMIKLVNILNKEYWTSKSPNSKDYKLKLIWCDITFIPEIINLPDYIEQDINLS</sequence>
<evidence type="ECO:0000313" key="2">
    <source>
        <dbReference type="EMBL" id="QDY51847.1"/>
    </source>
</evidence>
<dbReference type="SUPFAM" id="SSF82771">
    <property type="entry name" value="GIY-YIG endonuclease"/>
    <property type="match status" value="1"/>
</dbReference>
<dbReference type="Gene3D" id="3.40.1440.10">
    <property type="entry name" value="GIY-YIG endonuclease"/>
    <property type="match status" value="1"/>
</dbReference>
<gene>
    <name evidence="2" type="ORF">1_232</name>
</gene>
<protein>
    <submittedName>
        <fullName evidence="2">GIY-YIG catalytic domain protein</fullName>
    </submittedName>
</protein>
<dbReference type="InterPro" id="IPR035901">
    <property type="entry name" value="GIY-YIG_endonuc_sf"/>
</dbReference>
<name>A0A5B8IFQ7_9VIRU</name>
<accession>A0A5B8IFQ7</accession>
<dbReference type="InterPro" id="IPR050381">
    <property type="entry name" value="SLX1_endonuclease"/>
</dbReference>
<evidence type="ECO:0000259" key="1">
    <source>
        <dbReference type="PROSITE" id="PS50164"/>
    </source>
</evidence>
<dbReference type="PANTHER" id="PTHR20208">
    <property type="entry name" value="STRUCTURE-SPECIFIC ENDONUCLEASE SUBUNIT SLX1"/>
    <property type="match status" value="1"/>
</dbReference>
<dbReference type="Pfam" id="PF01541">
    <property type="entry name" value="GIY-YIG"/>
    <property type="match status" value="1"/>
</dbReference>
<dbReference type="PROSITE" id="PS50164">
    <property type="entry name" value="GIY_YIG"/>
    <property type="match status" value="1"/>
</dbReference>